<evidence type="ECO:0000256" key="1">
    <source>
        <dbReference type="ARBA" id="ARBA00023002"/>
    </source>
</evidence>
<dbReference type="PANTHER" id="PTHR14239:SF0">
    <property type="entry name" value="F420-DEPENDENT NADP REDUCTASE"/>
    <property type="match status" value="1"/>
</dbReference>
<dbReference type="Proteomes" id="UP000074914">
    <property type="component" value="Chromosome"/>
</dbReference>
<gene>
    <name evidence="3" type="ORF">CPter291_3518</name>
</gene>
<dbReference type="Gene3D" id="3.40.50.720">
    <property type="entry name" value="NAD(P)-binding Rossmann-like Domain"/>
    <property type="match status" value="1"/>
</dbReference>
<protein>
    <submittedName>
        <fullName evidence="3">NAD-dependent glycerol-3-phosphate dehydrogenase family protein</fullName>
    </submittedName>
</protein>
<dbReference type="PANTHER" id="PTHR14239">
    <property type="entry name" value="DUDULIN-RELATED"/>
    <property type="match status" value="1"/>
</dbReference>
<sequence length="249" mass="26379">MKIGIIGTGNIGSTLARKLSAAGHDVRVANSSGVEGVRVFAHEIGAEAQDVHGAVADADVIILAIPLPAMRELPSDLFDKAPSEATIIDTSNYYPGLRDLHIPDIDDGLTESVWVARQIGRPVIKAFNNALAYTLAELGKSEGVPNRLAIAVAGNDVTSKQTAMELVNQTGFDPVDAGTLEDSWRQQPSTPSYCCDYDADTMRKALASAIPGAAPKMRDQLPEFFGKLGANPSHTEVVAMNRKVNSVVG</sequence>
<dbReference type="EMBL" id="CP013236">
    <property type="protein sequence ID" value="AMP15753.1"/>
    <property type="molecule type" value="Genomic_DNA"/>
</dbReference>
<dbReference type="InterPro" id="IPR051267">
    <property type="entry name" value="STEAP_metalloreductase"/>
</dbReference>
<reference evidence="3 4" key="1">
    <citation type="submission" date="2015-11" db="EMBL/GenBank/DDBJ databases">
        <title>Exploring the genomic traits of fungus-feeding bacterial genus Collimonas.</title>
        <authorList>
            <person name="Song C."/>
            <person name="Schmidt R."/>
            <person name="de Jager V."/>
            <person name="Krzyzanowska D."/>
            <person name="Jongedijk E."/>
            <person name="Cankar K."/>
            <person name="Beekwilder J."/>
            <person name="van Veen A."/>
            <person name="de Boer W."/>
            <person name="van Veen J.A."/>
            <person name="Garbeva P."/>
        </authorList>
    </citation>
    <scope>NUCLEOTIDE SEQUENCE [LARGE SCALE GENOMIC DNA]</scope>
    <source>
        <strain evidence="3 4">Ter291</strain>
    </source>
</reference>
<dbReference type="SUPFAM" id="SSF51735">
    <property type="entry name" value="NAD(P)-binding Rossmann-fold domains"/>
    <property type="match status" value="1"/>
</dbReference>
<dbReference type="Pfam" id="PF03807">
    <property type="entry name" value="F420_oxidored"/>
    <property type="match status" value="1"/>
</dbReference>
<evidence type="ECO:0000259" key="2">
    <source>
        <dbReference type="Pfam" id="PF03807"/>
    </source>
</evidence>
<accession>A0ABN4MBX7</accession>
<organism evidence="3 4">
    <name type="scientific">Collimonas pratensis</name>
    <dbReference type="NCBI Taxonomy" id="279113"/>
    <lineage>
        <taxon>Bacteria</taxon>
        <taxon>Pseudomonadati</taxon>
        <taxon>Pseudomonadota</taxon>
        <taxon>Betaproteobacteria</taxon>
        <taxon>Burkholderiales</taxon>
        <taxon>Oxalobacteraceae</taxon>
        <taxon>Collimonas</taxon>
    </lineage>
</organism>
<keyword evidence="4" id="KW-1185">Reference proteome</keyword>
<dbReference type="InterPro" id="IPR036291">
    <property type="entry name" value="NAD(P)-bd_dom_sf"/>
</dbReference>
<evidence type="ECO:0000313" key="3">
    <source>
        <dbReference type="EMBL" id="AMP15753.1"/>
    </source>
</evidence>
<evidence type="ECO:0000313" key="4">
    <source>
        <dbReference type="Proteomes" id="UP000074914"/>
    </source>
</evidence>
<keyword evidence="1" id="KW-0560">Oxidoreductase</keyword>
<proteinExistence type="predicted"/>
<feature type="domain" description="Pyrroline-5-carboxylate reductase catalytic N-terminal" evidence="2">
    <location>
        <begin position="2"/>
        <end position="93"/>
    </location>
</feature>
<name>A0ABN4MBX7_9BURK</name>
<dbReference type="InterPro" id="IPR028939">
    <property type="entry name" value="P5C_Rdtase_cat_N"/>
</dbReference>